<dbReference type="InterPro" id="IPR053191">
    <property type="entry name" value="DcsG_Biosynth_Enzyme"/>
</dbReference>
<dbReference type="EMBL" id="CP001874">
    <property type="protein sequence ID" value="ADG87770.1"/>
    <property type="molecule type" value="Genomic_DNA"/>
</dbReference>
<dbReference type="PANTHER" id="PTHR39217">
    <property type="match status" value="1"/>
</dbReference>
<dbReference type="STRING" id="469371.Tbis_1048"/>
<dbReference type="HOGENOM" id="CLU_070819_0_0_11"/>
<accession>D6Y7V1</accession>
<dbReference type="Gene3D" id="3.30.470.20">
    <property type="entry name" value="ATP-grasp fold, B domain"/>
    <property type="match status" value="1"/>
</dbReference>
<keyword evidence="5" id="KW-1185">Reference proteome</keyword>
<protein>
    <recommendedName>
        <fullName evidence="3">ATP-grasp domain-containing protein</fullName>
    </recommendedName>
</protein>
<dbReference type="GO" id="GO:0005524">
    <property type="term" value="F:ATP binding"/>
    <property type="evidence" value="ECO:0007669"/>
    <property type="project" value="UniProtKB-UniRule"/>
</dbReference>
<evidence type="ECO:0000313" key="5">
    <source>
        <dbReference type="Proteomes" id="UP000006640"/>
    </source>
</evidence>
<keyword evidence="1" id="KW-0547">Nucleotide-binding</keyword>
<feature type="compositionally biased region" description="Basic and acidic residues" evidence="2">
    <location>
        <begin position="15"/>
        <end position="27"/>
    </location>
</feature>
<dbReference type="Proteomes" id="UP000006640">
    <property type="component" value="Chromosome"/>
</dbReference>
<dbReference type="PANTHER" id="PTHR39217:SF1">
    <property type="entry name" value="GLUTATHIONE SYNTHETASE"/>
    <property type="match status" value="1"/>
</dbReference>
<gene>
    <name evidence="4" type="ordered locus">Tbis_1048</name>
</gene>
<evidence type="ECO:0000256" key="1">
    <source>
        <dbReference type="PROSITE-ProRule" id="PRU00409"/>
    </source>
</evidence>
<dbReference type="GO" id="GO:0046872">
    <property type="term" value="F:metal ion binding"/>
    <property type="evidence" value="ECO:0007669"/>
    <property type="project" value="InterPro"/>
</dbReference>
<dbReference type="PROSITE" id="PS50975">
    <property type="entry name" value="ATP_GRASP"/>
    <property type="match status" value="1"/>
</dbReference>
<dbReference type="AlphaFoldDB" id="D6Y7V1"/>
<keyword evidence="1" id="KW-0067">ATP-binding</keyword>
<sequence length="338" mass="36717">MHQFSAPGDPAEPARITDDPRPPEPRAAEPPAGPAAGTSNPAIGGLGTGRSPAPRPGRGGPGDRLRRVAYVTAAGDAAAEDDEREVVLAAWLGAGIEGVPVAWDDPGVDWASFDAAVVRSAWDYIDRRDEFVAWARRAEAVTRLFNPASVIEWNTDKTYLRRLGVPIVPTRWFEPGEELDLPGWAEYVVKPVVSAGARDTVRTADRAAAEAHAARLLGQGRAVMVQPYLESVEHEGELSLLYFGGEFSHAVRRRPMLAGTESGHPLATLRDPDDDQFALAERTLSAVKEDLLYARVDVVRMPDGEPVLMEFEVTEPYLFLRTELAAPELFARALAARL</sequence>
<evidence type="ECO:0000256" key="2">
    <source>
        <dbReference type="SAM" id="MobiDB-lite"/>
    </source>
</evidence>
<feature type="domain" description="ATP-grasp" evidence="3">
    <location>
        <begin position="157"/>
        <end position="338"/>
    </location>
</feature>
<feature type="region of interest" description="Disordered" evidence="2">
    <location>
        <begin position="1"/>
        <end position="64"/>
    </location>
</feature>
<dbReference type="eggNOG" id="COG0189">
    <property type="taxonomic scope" value="Bacteria"/>
</dbReference>
<proteinExistence type="predicted"/>
<dbReference type="InterPro" id="IPR011761">
    <property type="entry name" value="ATP-grasp"/>
</dbReference>
<dbReference type="KEGG" id="tbi:Tbis_1048"/>
<evidence type="ECO:0000259" key="3">
    <source>
        <dbReference type="PROSITE" id="PS50975"/>
    </source>
</evidence>
<dbReference type="SUPFAM" id="SSF56059">
    <property type="entry name" value="Glutathione synthetase ATP-binding domain-like"/>
    <property type="match status" value="1"/>
</dbReference>
<evidence type="ECO:0000313" key="4">
    <source>
        <dbReference type="EMBL" id="ADG87770.1"/>
    </source>
</evidence>
<organism evidence="4 5">
    <name type="scientific">Thermobispora bispora (strain ATCC 19993 / DSM 43833 / CBS 139.67 / JCM 10125 / KCTC 9307 / NBRC 14880 / R51)</name>
    <dbReference type="NCBI Taxonomy" id="469371"/>
    <lineage>
        <taxon>Bacteria</taxon>
        <taxon>Bacillati</taxon>
        <taxon>Actinomycetota</taxon>
        <taxon>Actinomycetes</taxon>
        <taxon>Streptosporangiales</taxon>
        <taxon>Streptosporangiaceae</taxon>
        <taxon>Thermobispora</taxon>
    </lineage>
</organism>
<reference evidence="4 5" key="1">
    <citation type="submission" date="2010-01" db="EMBL/GenBank/DDBJ databases">
        <title>The complete genome of Thermobispora bispora DSM 43833.</title>
        <authorList>
            <consortium name="US DOE Joint Genome Institute (JGI-PGF)"/>
            <person name="Lucas S."/>
            <person name="Copeland A."/>
            <person name="Lapidus A."/>
            <person name="Glavina del Rio T."/>
            <person name="Dalin E."/>
            <person name="Tice H."/>
            <person name="Bruce D."/>
            <person name="Goodwin L."/>
            <person name="Pitluck S."/>
            <person name="Kyrpides N."/>
            <person name="Mavromatis K."/>
            <person name="Ivanova N."/>
            <person name="Mikhailova N."/>
            <person name="Chertkov O."/>
            <person name="Brettin T."/>
            <person name="Detter J.C."/>
            <person name="Han C."/>
            <person name="Larimer F."/>
            <person name="Land M."/>
            <person name="Hauser L."/>
            <person name="Markowitz V."/>
            <person name="Cheng J.-F."/>
            <person name="Hugenholtz P."/>
            <person name="Woyke T."/>
            <person name="Wu D."/>
            <person name="Jando M."/>
            <person name="Schneider S."/>
            <person name="Klenk H.-P."/>
            <person name="Eisen J.A."/>
        </authorList>
    </citation>
    <scope>NUCLEOTIDE SEQUENCE [LARGE SCALE GENOMIC DNA]</scope>
    <source>
        <strain evidence="5">ATCC 19993 / DSM 43833 / CBS 139.67 / JCM 10125 / KCTC 9307 / NBRC 14880 / R51</strain>
    </source>
</reference>
<dbReference type="RefSeq" id="WP_013131303.1">
    <property type="nucleotide sequence ID" value="NC_014165.1"/>
</dbReference>
<name>D6Y7V1_THEBD</name>